<protein>
    <submittedName>
        <fullName evidence="2">Uncharacterized protein</fullName>
    </submittedName>
</protein>
<organism evidence="2 3">
    <name type="scientific">Trichoderma asperellum (strain ATCC 204424 / CBS 433.97 / NBRC 101777)</name>
    <dbReference type="NCBI Taxonomy" id="1042311"/>
    <lineage>
        <taxon>Eukaryota</taxon>
        <taxon>Fungi</taxon>
        <taxon>Dikarya</taxon>
        <taxon>Ascomycota</taxon>
        <taxon>Pezizomycotina</taxon>
        <taxon>Sordariomycetes</taxon>
        <taxon>Hypocreomycetidae</taxon>
        <taxon>Hypocreales</taxon>
        <taxon>Hypocreaceae</taxon>
        <taxon>Trichoderma</taxon>
    </lineage>
</organism>
<dbReference type="Proteomes" id="UP000240493">
    <property type="component" value="Unassembled WGS sequence"/>
</dbReference>
<dbReference type="EMBL" id="KZ679273">
    <property type="protein sequence ID" value="PTB35716.1"/>
    <property type="molecule type" value="Genomic_DNA"/>
</dbReference>
<dbReference type="AlphaFoldDB" id="A0A2T3YT90"/>
<sequence length="178" mass="19597">MYACVCLSSSKTTPPLSSLILLNCPSHDGWLRTFQKHVRGGKSSDLGSLAPAVERAATGRFSATRRRDIEDKHPTPPRPAKCWPTRESKQSTWCLRASFIRRSSSPAFTAQQSPKPIQRLTQQLNDRRISRSRPSKSAALGELNSDKRQCNPHSPYFASFKPAVAVGDCDLACDSVVG</sequence>
<evidence type="ECO:0000313" key="3">
    <source>
        <dbReference type="Proteomes" id="UP000240493"/>
    </source>
</evidence>
<keyword evidence="3" id="KW-1185">Reference proteome</keyword>
<feature type="compositionally biased region" description="Basic and acidic residues" evidence="1">
    <location>
        <begin position="65"/>
        <end position="74"/>
    </location>
</feature>
<name>A0A2T3YT90_TRIA4</name>
<evidence type="ECO:0000313" key="2">
    <source>
        <dbReference type="EMBL" id="PTB35716.1"/>
    </source>
</evidence>
<evidence type="ECO:0000256" key="1">
    <source>
        <dbReference type="SAM" id="MobiDB-lite"/>
    </source>
</evidence>
<proteinExistence type="predicted"/>
<feature type="region of interest" description="Disordered" evidence="1">
    <location>
        <begin position="124"/>
        <end position="146"/>
    </location>
</feature>
<reference evidence="2 3" key="1">
    <citation type="submission" date="2016-07" db="EMBL/GenBank/DDBJ databases">
        <title>Multiple horizontal gene transfer events from other fungi enriched the ability of initially mycotrophic Trichoderma (Ascomycota) to feed on dead plant biomass.</title>
        <authorList>
            <consortium name="DOE Joint Genome Institute"/>
            <person name="Aerts A."/>
            <person name="Atanasova L."/>
            <person name="Chenthamara K."/>
            <person name="Zhang J."/>
            <person name="Grujic M."/>
            <person name="Henrissat B."/>
            <person name="Kuo A."/>
            <person name="Salamov A."/>
            <person name="Lipzen A."/>
            <person name="Labutti K."/>
            <person name="Barry K."/>
            <person name="Miao Y."/>
            <person name="Rahimi M.J."/>
            <person name="Shen Q."/>
            <person name="Grigoriev I.V."/>
            <person name="Kubicek C.P."/>
            <person name="Druzhinina I.S."/>
        </authorList>
    </citation>
    <scope>NUCLEOTIDE SEQUENCE [LARGE SCALE GENOMIC DNA]</scope>
    <source>
        <strain evidence="2 3">CBS 433.97</strain>
    </source>
</reference>
<gene>
    <name evidence="2" type="ORF">M441DRAFT_62470</name>
</gene>
<feature type="region of interest" description="Disordered" evidence="1">
    <location>
        <begin position="64"/>
        <end position="85"/>
    </location>
</feature>
<accession>A0A2T3YT90</accession>